<dbReference type="SMART" id="SM00271">
    <property type="entry name" value="DnaJ"/>
    <property type="match status" value="1"/>
</dbReference>
<name>I2H9Y1_HENB6</name>
<dbReference type="KEGG" id="tbl:TBLA_0J01870"/>
<dbReference type="InterPro" id="IPR052814">
    <property type="entry name" value="Peroxisomal_DnaJ"/>
</dbReference>
<dbReference type="Proteomes" id="UP000002866">
    <property type="component" value="Chromosome 10"/>
</dbReference>
<dbReference type="GeneID" id="14498365"/>
<evidence type="ECO:0000259" key="3">
    <source>
        <dbReference type="PROSITE" id="PS50076"/>
    </source>
</evidence>
<evidence type="ECO:0000256" key="2">
    <source>
        <dbReference type="SAM" id="MobiDB-lite"/>
    </source>
</evidence>
<accession>I2H9Y1</accession>
<gene>
    <name evidence="4" type="primary">TBLA0J01870</name>
    <name evidence="4" type="ORF">TBLA_0J01870</name>
</gene>
<feature type="compositionally biased region" description="Basic and acidic residues" evidence="2">
    <location>
        <begin position="165"/>
        <end position="178"/>
    </location>
</feature>
<feature type="compositionally biased region" description="Polar residues" evidence="2">
    <location>
        <begin position="179"/>
        <end position="194"/>
    </location>
</feature>
<dbReference type="PANTHER" id="PTHR45006">
    <property type="entry name" value="DNAJ-LIKE PROTEIN 1"/>
    <property type="match status" value="1"/>
</dbReference>
<feature type="compositionally biased region" description="Basic and acidic residues" evidence="2">
    <location>
        <begin position="115"/>
        <end position="149"/>
    </location>
</feature>
<dbReference type="PROSITE" id="PS00636">
    <property type="entry name" value="DNAJ_1"/>
    <property type="match status" value="1"/>
</dbReference>
<protein>
    <recommendedName>
        <fullName evidence="3">J domain-containing protein</fullName>
    </recommendedName>
</protein>
<dbReference type="OrthoDB" id="552049at2759"/>
<dbReference type="eggNOG" id="KOG0691">
    <property type="taxonomic scope" value="Eukaryota"/>
</dbReference>
<dbReference type="Gene3D" id="1.10.287.110">
    <property type="entry name" value="DnaJ domain"/>
    <property type="match status" value="1"/>
</dbReference>
<dbReference type="FunFam" id="1.10.287.110:FF:000028">
    <property type="entry name" value="DnaJ domain protein"/>
    <property type="match status" value="1"/>
</dbReference>
<dbReference type="PRINTS" id="PR00625">
    <property type="entry name" value="JDOMAIN"/>
</dbReference>
<dbReference type="InterPro" id="IPR036869">
    <property type="entry name" value="J_dom_sf"/>
</dbReference>
<proteinExistence type="predicted"/>
<dbReference type="Pfam" id="PF00226">
    <property type="entry name" value="DnaJ"/>
    <property type="match status" value="1"/>
</dbReference>
<dbReference type="EMBL" id="HE806325">
    <property type="protein sequence ID" value="CCH63183.1"/>
    <property type="molecule type" value="Genomic_DNA"/>
</dbReference>
<dbReference type="AlphaFoldDB" id="I2H9Y1"/>
<dbReference type="InterPro" id="IPR026894">
    <property type="entry name" value="DnaJ_X"/>
</dbReference>
<feature type="region of interest" description="Disordered" evidence="2">
    <location>
        <begin position="115"/>
        <end position="234"/>
    </location>
</feature>
<reference evidence="4 5" key="1">
    <citation type="journal article" date="2011" name="Proc. Natl. Acad. Sci. U.S.A.">
        <title>Evolutionary erosion of yeast sex chromosomes by mating-type switching accidents.</title>
        <authorList>
            <person name="Gordon J.L."/>
            <person name="Armisen D."/>
            <person name="Proux-Wera E."/>
            <person name="Oheigeartaigh S.S."/>
            <person name="Byrne K.P."/>
            <person name="Wolfe K.H."/>
        </authorList>
    </citation>
    <scope>NUCLEOTIDE SEQUENCE [LARGE SCALE GENOMIC DNA]</scope>
    <source>
        <strain evidence="5">ATCC 34711 / CBS 6284 / DSM 70876 / NBRC 10599 / NRRL Y-10934 / UCD 77-7</strain>
    </source>
</reference>
<keyword evidence="1" id="KW-0143">Chaperone</keyword>
<dbReference type="PROSITE" id="PS50076">
    <property type="entry name" value="DNAJ_2"/>
    <property type="match status" value="1"/>
</dbReference>
<dbReference type="InterPro" id="IPR018253">
    <property type="entry name" value="DnaJ_domain_CS"/>
</dbReference>
<sequence length="470" mass="53346">MVVDTTYYDILGITPTATQAEIKKAYRKKSIKEHPDKNPNDPTATERFQQISEAYQVLSDEHLRNNYDQFGKEQAIPKEGFEDAGDLFSVIFGGDAFESYIGELSLMKNIQKQEELSAEEEREKARKEGQESSENTADKEKDSKLDKKSTNQSSTGGGSYSGNNYKEEVHGDIFHPELSKSSTRPNTDTNSTNHSSDEKLLHGSTLECSSSNVDKSEVEEERKKTKQEEFEEENRLQTQEKVNKLSQNLIEKLSILTESVYDDECKISFVKKFEAEANILKMESFGQEILHTIGDIYVERSRIYISKQKMFGIGSVFQSIKAKGGLFMDGVRTVSAALDAQNTLKELEKMKEENQSEVPIIGKDGKERIKPTMEEVSKKEQILMGKVLWAAWHATKFEITGILRKVCDKVLYDESLDLNSQFKRAESLKLLGKVFQNTVRTKAEEEEAHVFEEFVAEAIKKHSKPAHANK</sequence>
<dbReference type="GO" id="GO:0016558">
    <property type="term" value="P:protein import into peroxisome matrix"/>
    <property type="evidence" value="ECO:0007669"/>
    <property type="project" value="TreeGrafter"/>
</dbReference>
<evidence type="ECO:0000256" key="1">
    <source>
        <dbReference type="ARBA" id="ARBA00023186"/>
    </source>
</evidence>
<dbReference type="PANTHER" id="PTHR45006:SF1">
    <property type="entry name" value="DNAJ-LIKE PROTEIN 1"/>
    <property type="match status" value="1"/>
</dbReference>
<evidence type="ECO:0000313" key="4">
    <source>
        <dbReference type="EMBL" id="CCH63183.1"/>
    </source>
</evidence>
<feature type="domain" description="J" evidence="3">
    <location>
        <begin position="6"/>
        <end position="71"/>
    </location>
</feature>
<keyword evidence="5" id="KW-1185">Reference proteome</keyword>
<feature type="compositionally biased region" description="Basic and acidic residues" evidence="2">
    <location>
        <begin position="214"/>
        <end position="228"/>
    </location>
</feature>
<evidence type="ECO:0000313" key="5">
    <source>
        <dbReference type="Proteomes" id="UP000002866"/>
    </source>
</evidence>
<dbReference type="InParanoid" id="I2H9Y1"/>
<dbReference type="FunCoup" id="I2H9Y1">
    <property type="interactions" value="55"/>
</dbReference>
<dbReference type="Pfam" id="PF14308">
    <property type="entry name" value="DnaJ-X"/>
    <property type="match status" value="1"/>
</dbReference>
<dbReference type="InterPro" id="IPR001623">
    <property type="entry name" value="DnaJ_domain"/>
</dbReference>
<dbReference type="GO" id="GO:0005829">
    <property type="term" value="C:cytosol"/>
    <property type="evidence" value="ECO:0007669"/>
    <property type="project" value="TreeGrafter"/>
</dbReference>
<dbReference type="OMA" id="RPALMDK"/>
<dbReference type="CDD" id="cd06257">
    <property type="entry name" value="DnaJ"/>
    <property type="match status" value="1"/>
</dbReference>
<organism evidence="4 5">
    <name type="scientific">Henningerozyma blattae (strain ATCC 34711 / CBS 6284 / DSM 70876 / NBRC 10599 / NRRL Y-10934 / UCD 77-7)</name>
    <name type="common">Yeast</name>
    <name type="synonym">Tetrapisispora blattae</name>
    <dbReference type="NCBI Taxonomy" id="1071380"/>
    <lineage>
        <taxon>Eukaryota</taxon>
        <taxon>Fungi</taxon>
        <taxon>Dikarya</taxon>
        <taxon>Ascomycota</taxon>
        <taxon>Saccharomycotina</taxon>
        <taxon>Saccharomycetes</taxon>
        <taxon>Saccharomycetales</taxon>
        <taxon>Saccharomycetaceae</taxon>
        <taxon>Henningerozyma</taxon>
    </lineage>
</organism>
<dbReference type="SUPFAM" id="SSF46565">
    <property type="entry name" value="Chaperone J-domain"/>
    <property type="match status" value="1"/>
</dbReference>
<dbReference type="STRING" id="1071380.I2H9Y1"/>
<dbReference type="HOGENOM" id="CLU_025145_3_1_1"/>
<dbReference type="RefSeq" id="XP_004182702.1">
    <property type="nucleotide sequence ID" value="XM_004182654.1"/>
</dbReference>